<evidence type="ECO:0000313" key="3">
    <source>
        <dbReference type="Proteomes" id="UP001396334"/>
    </source>
</evidence>
<feature type="compositionally biased region" description="Polar residues" evidence="1">
    <location>
        <begin position="48"/>
        <end position="60"/>
    </location>
</feature>
<dbReference type="Proteomes" id="UP001396334">
    <property type="component" value="Unassembled WGS sequence"/>
</dbReference>
<keyword evidence="3" id="KW-1185">Reference proteome</keyword>
<dbReference type="EMBL" id="JBBPBN010000078">
    <property type="protein sequence ID" value="KAK8984204.1"/>
    <property type="molecule type" value="Genomic_DNA"/>
</dbReference>
<accession>A0ABR2P6Y1</accession>
<gene>
    <name evidence="2" type="ORF">V6N11_029525</name>
</gene>
<evidence type="ECO:0000256" key="1">
    <source>
        <dbReference type="SAM" id="MobiDB-lite"/>
    </source>
</evidence>
<protein>
    <submittedName>
        <fullName evidence="2">Uncharacterized protein</fullName>
    </submittedName>
</protein>
<reference evidence="2 3" key="1">
    <citation type="journal article" date="2024" name="G3 (Bethesda)">
        <title>Genome assembly of Hibiscus sabdariffa L. provides insights into metabolisms of medicinal natural products.</title>
        <authorList>
            <person name="Kim T."/>
        </authorList>
    </citation>
    <scope>NUCLEOTIDE SEQUENCE [LARGE SCALE GENOMIC DNA]</scope>
    <source>
        <strain evidence="2">TK-2024</strain>
        <tissue evidence="2">Old leaves</tissue>
    </source>
</reference>
<name>A0ABR2P6Y1_9ROSI</name>
<evidence type="ECO:0000313" key="2">
    <source>
        <dbReference type="EMBL" id="KAK8984204.1"/>
    </source>
</evidence>
<organism evidence="2 3">
    <name type="scientific">Hibiscus sabdariffa</name>
    <name type="common">roselle</name>
    <dbReference type="NCBI Taxonomy" id="183260"/>
    <lineage>
        <taxon>Eukaryota</taxon>
        <taxon>Viridiplantae</taxon>
        <taxon>Streptophyta</taxon>
        <taxon>Embryophyta</taxon>
        <taxon>Tracheophyta</taxon>
        <taxon>Spermatophyta</taxon>
        <taxon>Magnoliopsida</taxon>
        <taxon>eudicotyledons</taxon>
        <taxon>Gunneridae</taxon>
        <taxon>Pentapetalae</taxon>
        <taxon>rosids</taxon>
        <taxon>malvids</taxon>
        <taxon>Malvales</taxon>
        <taxon>Malvaceae</taxon>
        <taxon>Malvoideae</taxon>
        <taxon>Hibiscus</taxon>
    </lineage>
</organism>
<feature type="region of interest" description="Disordered" evidence="1">
    <location>
        <begin position="29"/>
        <end position="67"/>
    </location>
</feature>
<sequence>MDNENVESVTDSGLMLGYSGYRVMRRTSDDFGAGSSKEKPIQERKMHTSSSTFSDLNTKVSDTDNSDKPAWDIDNIRLCHEPQIDNGNSFRGMFPGIHFYT</sequence>
<comment type="caution">
    <text evidence="2">The sequence shown here is derived from an EMBL/GenBank/DDBJ whole genome shotgun (WGS) entry which is preliminary data.</text>
</comment>
<feature type="compositionally biased region" description="Basic and acidic residues" evidence="1">
    <location>
        <begin position="36"/>
        <end position="46"/>
    </location>
</feature>
<proteinExistence type="predicted"/>